<protein>
    <submittedName>
        <fullName evidence="4">NAD(P)H nitroreductase MhqN</fullName>
        <ecNumber evidence="4">1.-.-.-</ecNumber>
    </submittedName>
</protein>
<organism evidence="4 5">
    <name type="scientific">Sutcliffiella rhizosphaerae</name>
    <dbReference type="NCBI Taxonomy" id="2880967"/>
    <lineage>
        <taxon>Bacteria</taxon>
        <taxon>Bacillati</taxon>
        <taxon>Bacillota</taxon>
        <taxon>Bacilli</taxon>
        <taxon>Bacillales</taxon>
        <taxon>Bacillaceae</taxon>
        <taxon>Sutcliffiella</taxon>
    </lineage>
</organism>
<sequence>MLGILNKQEYDLIVNETMSLYKERGPIFQKDEAIRNASLSSMQFMLAAKNTGWDTCPMIGFDPDEIRKILSIEDKYEIGLMITLGKEKVESRKQQGYRKPVNEFVTII</sequence>
<proteinExistence type="inferred from homology"/>
<dbReference type="PANTHER" id="PTHR43673:SF12">
    <property type="entry name" value="PROTEIN DRGA"/>
    <property type="match status" value="1"/>
</dbReference>
<dbReference type="EMBL" id="CAKJTJ010000019">
    <property type="protein sequence ID" value="CAG9622291.1"/>
    <property type="molecule type" value="Genomic_DNA"/>
</dbReference>
<evidence type="ECO:0000256" key="2">
    <source>
        <dbReference type="ARBA" id="ARBA00023002"/>
    </source>
</evidence>
<evidence type="ECO:0000259" key="3">
    <source>
        <dbReference type="Pfam" id="PF00881"/>
    </source>
</evidence>
<reference evidence="4 5" key="1">
    <citation type="submission" date="2021-10" db="EMBL/GenBank/DDBJ databases">
        <authorList>
            <person name="Criscuolo A."/>
        </authorList>
    </citation>
    <scope>NUCLEOTIDE SEQUENCE [LARGE SCALE GENOMIC DNA]</scope>
    <source>
        <strain evidence="5">CIP 111883</strain>
    </source>
</reference>
<evidence type="ECO:0000256" key="1">
    <source>
        <dbReference type="ARBA" id="ARBA00007118"/>
    </source>
</evidence>
<comment type="similarity">
    <text evidence="1">Belongs to the nitroreductase family.</text>
</comment>
<dbReference type="InterPro" id="IPR029479">
    <property type="entry name" value="Nitroreductase"/>
</dbReference>
<dbReference type="GO" id="GO:0016491">
    <property type="term" value="F:oxidoreductase activity"/>
    <property type="evidence" value="ECO:0007669"/>
    <property type="project" value="UniProtKB-KW"/>
</dbReference>
<evidence type="ECO:0000313" key="4">
    <source>
        <dbReference type="EMBL" id="CAG9622291.1"/>
    </source>
</evidence>
<dbReference type="EC" id="1.-.-.-" evidence="4"/>
<dbReference type="Gene3D" id="3.40.109.10">
    <property type="entry name" value="NADH Oxidase"/>
    <property type="match status" value="1"/>
</dbReference>
<accession>A0ABN8AAR9</accession>
<dbReference type="Proteomes" id="UP000789833">
    <property type="component" value="Unassembled WGS sequence"/>
</dbReference>
<dbReference type="PANTHER" id="PTHR43673">
    <property type="entry name" value="NAD(P)H NITROREDUCTASE YDGI-RELATED"/>
    <property type="match status" value="1"/>
</dbReference>
<feature type="domain" description="Nitroreductase" evidence="3">
    <location>
        <begin position="12"/>
        <end position="86"/>
    </location>
</feature>
<dbReference type="Pfam" id="PF00881">
    <property type="entry name" value="Nitroreductase"/>
    <property type="match status" value="1"/>
</dbReference>
<dbReference type="SUPFAM" id="SSF55469">
    <property type="entry name" value="FMN-dependent nitroreductase-like"/>
    <property type="match status" value="1"/>
</dbReference>
<name>A0ABN8AAR9_9BACI</name>
<keyword evidence="2 4" id="KW-0560">Oxidoreductase</keyword>
<gene>
    <name evidence="4" type="primary">mhqN</name>
    <name evidence="4" type="ORF">BACCIP111883_03082</name>
</gene>
<comment type="caution">
    <text evidence="4">The sequence shown here is derived from an EMBL/GenBank/DDBJ whole genome shotgun (WGS) entry which is preliminary data.</text>
</comment>
<dbReference type="InterPro" id="IPR000415">
    <property type="entry name" value="Nitroreductase-like"/>
</dbReference>
<evidence type="ECO:0000313" key="5">
    <source>
        <dbReference type="Proteomes" id="UP000789833"/>
    </source>
</evidence>
<keyword evidence="5" id="KW-1185">Reference proteome</keyword>